<dbReference type="KEGG" id="gvi:gll4067"/>
<dbReference type="eggNOG" id="COG4584">
    <property type="taxonomic scope" value="Bacteria"/>
</dbReference>
<dbReference type="OrthoDB" id="525881at2"/>
<dbReference type="STRING" id="251221.gene:10761585"/>
<organism evidence="1 2">
    <name type="scientific">Gloeobacter violaceus (strain ATCC 29082 / PCC 7421)</name>
    <dbReference type="NCBI Taxonomy" id="251221"/>
    <lineage>
        <taxon>Bacteria</taxon>
        <taxon>Bacillati</taxon>
        <taxon>Cyanobacteriota</taxon>
        <taxon>Cyanophyceae</taxon>
        <taxon>Gloeobacterales</taxon>
        <taxon>Gloeobacteraceae</taxon>
        <taxon>Gloeobacter</taxon>
    </lineage>
</organism>
<dbReference type="PhylomeDB" id="Q7NE13"/>
<evidence type="ECO:0000313" key="2">
    <source>
        <dbReference type="Proteomes" id="UP000000557"/>
    </source>
</evidence>
<sequence length="247" mass="28182">MQAMLLRGSFDFASVAEYQTLIDEVIDRLNALHQSEFESERVQLSALPDDRYADYRVVLTKVSSSSTVCVRCILYSVPSQLMGHTLRIHLYHDRLVGYLGCRQVFSLERVYVAADCAKRRARSIDYRHVIDSLHKKPRAFASCQYRDELLPDGHYRQLWSRMVEQFDRDMACKLMVSALYLAAKLDCQAAVGAYLESELSRGTLSLSRLRSRFEARQEIVLPHSSFDQHSLADYDALLPTSCGSAGR</sequence>
<evidence type="ECO:0000313" key="1">
    <source>
        <dbReference type="EMBL" id="BAC92008.1"/>
    </source>
</evidence>
<accession>Q7NE13</accession>
<gene>
    <name evidence="1" type="ordered locus">gll4067</name>
</gene>
<reference evidence="1 2" key="2">
    <citation type="journal article" date="2003" name="DNA Res.">
        <title>Complete genome structure of Gloeobacter violaceus PCC 7421, a cyanobacterium that lacks thylakoids (supplement).</title>
        <authorList>
            <person name="Nakamura Y."/>
            <person name="Kaneko T."/>
            <person name="Sato S."/>
            <person name="Mimuro M."/>
            <person name="Miyashita H."/>
            <person name="Tsuchiya T."/>
            <person name="Sasamoto S."/>
            <person name="Watanabe A."/>
            <person name="Kawashima K."/>
            <person name="Kishida Y."/>
            <person name="Kiyokawa C."/>
            <person name="Kohara M."/>
            <person name="Matsumoto M."/>
            <person name="Matsuno A."/>
            <person name="Nakazaki N."/>
            <person name="Shimpo S."/>
            <person name="Takeuchi C."/>
            <person name="Yamada M."/>
            <person name="Tabata S."/>
        </authorList>
    </citation>
    <scope>NUCLEOTIDE SEQUENCE [LARGE SCALE GENOMIC DNA]</scope>
    <source>
        <strain evidence="2">ATCC 29082 / PCC 7421</strain>
    </source>
</reference>
<protein>
    <submittedName>
        <fullName evidence="1">Gll4067 protein</fullName>
    </submittedName>
</protein>
<dbReference type="Proteomes" id="UP000000557">
    <property type="component" value="Chromosome"/>
</dbReference>
<dbReference type="EnsemblBacteria" id="BAC92008">
    <property type="protein sequence ID" value="BAC92008"/>
    <property type="gene ID" value="BAC92008"/>
</dbReference>
<dbReference type="PANTHER" id="PTHR35004:SF7">
    <property type="entry name" value="INTEGRASE PROTEIN"/>
    <property type="match status" value="1"/>
</dbReference>
<keyword evidence="2" id="KW-1185">Reference proteome</keyword>
<dbReference type="InParanoid" id="Q7NE13"/>
<proteinExistence type="predicted"/>
<dbReference type="PANTHER" id="PTHR35004">
    <property type="entry name" value="TRANSPOSASE RV3428C-RELATED"/>
    <property type="match status" value="1"/>
</dbReference>
<dbReference type="HOGENOM" id="CLU_034060_0_0_3"/>
<dbReference type="EMBL" id="BA000045">
    <property type="protein sequence ID" value="BAC92008.1"/>
    <property type="molecule type" value="Genomic_DNA"/>
</dbReference>
<name>Q7NE13_GLOVI</name>
<dbReference type="AlphaFoldDB" id="Q7NE13"/>
<reference evidence="1 2" key="1">
    <citation type="journal article" date="2003" name="DNA Res.">
        <title>Complete genome structure of Gloeobacter violaceus PCC 7421, a cyanobacterium that lacks thylakoids.</title>
        <authorList>
            <person name="Nakamura Y."/>
            <person name="Kaneko T."/>
            <person name="Sato S."/>
            <person name="Mimuro M."/>
            <person name="Miyashita H."/>
            <person name="Tsuchiya T."/>
            <person name="Sasamoto S."/>
            <person name="Watanabe A."/>
            <person name="Kawashima K."/>
            <person name="Kishida Y."/>
            <person name="Kiyokawa C."/>
            <person name="Kohara M."/>
            <person name="Matsumoto M."/>
            <person name="Matsuno A."/>
            <person name="Nakazaki N."/>
            <person name="Shimpo S."/>
            <person name="Takeuchi C."/>
            <person name="Yamada M."/>
            <person name="Tabata S."/>
        </authorList>
    </citation>
    <scope>NUCLEOTIDE SEQUENCE [LARGE SCALE GENOMIC DNA]</scope>
    <source>
        <strain evidence="2">ATCC 29082 / PCC 7421</strain>
    </source>
</reference>